<dbReference type="InterPro" id="IPR002716">
    <property type="entry name" value="PIN_dom"/>
</dbReference>
<feature type="domain" description="PIN" evidence="1">
    <location>
        <begin position="1"/>
        <end position="104"/>
    </location>
</feature>
<accession>A0A3B1E7M0</accession>
<protein>
    <recommendedName>
        <fullName evidence="1">PIN domain-containing protein</fullName>
    </recommendedName>
</protein>
<gene>
    <name evidence="2" type="ORF">MNB_ARC-1_1328</name>
</gene>
<evidence type="ECO:0000259" key="1">
    <source>
        <dbReference type="SMART" id="SM00670"/>
    </source>
</evidence>
<dbReference type="SUPFAM" id="SSF88723">
    <property type="entry name" value="PIN domain-like"/>
    <property type="match status" value="1"/>
</dbReference>
<reference evidence="2" key="1">
    <citation type="submission" date="2018-10" db="EMBL/GenBank/DDBJ databases">
        <authorList>
            <person name="Aoki K."/>
        </authorList>
    </citation>
    <scope>NUCLEOTIDE SEQUENCE</scope>
</reference>
<proteinExistence type="predicted"/>
<organism evidence="2">
    <name type="scientific">hydrothermal vent metagenome</name>
    <dbReference type="NCBI Taxonomy" id="652676"/>
    <lineage>
        <taxon>unclassified sequences</taxon>
        <taxon>metagenomes</taxon>
        <taxon>ecological metagenomes</taxon>
    </lineage>
</organism>
<dbReference type="Gene3D" id="3.40.50.1010">
    <property type="entry name" value="5'-nuclease"/>
    <property type="match status" value="1"/>
</dbReference>
<name>A0A3B1E7M0_9ZZZZ</name>
<evidence type="ECO:0000313" key="2">
    <source>
        <dbReference type="EMBL" id="VAY88148.1"/>
    </source>
</evidence>
<dbReference type="SMART" id="SM00670">
    <property type="entry name" value="PINc"/>
    <property type="match status" value="1"/>
</dbReference>
<dbReference type="Pfam" id="PF11848">
    <property type="entry name" value="DUF3368"/>
    <property type="match status" value="1"/>
</dbReference>
<sequence>MLLVSDANIFIDLERIGLLIEFSKLDIKISTSDFVFNELNTKQQMLVKSLSIEIYTLPAEELRKFFIEYQELGQVKISYQDYSIYYFAKKHEACLLSNDKALRKFSNKKNIEAKGIFYILDLIIKYSKLSKNDLHTSISLLLNNSWLPKNEINIRLERLTSEL</sequence>
<dbReference type="InterPro" id="IPR029060">
    <property type="entry name" value="PIN-like_dom_sf"/>
</dbReference>
<dbReference type="InterPro" id="IPR021799">
    <property type="entry name" value="PIN-like_prokaryotic"/>
</dbReference>
<dbReference type="EMBL" id="UOYO01000047">
    <property type="protein sequence ID" value="VAY88148.1"/>
    <property type="molecule type" value="Genomic_DNA"/>
</dbReference>
<dbReference type="AlphaFoldDB" id="A0A3B1E7M0"/>